<accession>A0AAW1Z2N5</accession>
<feature type="domain" description="Sushi" evidence="7">
    <location>
        <begin position="224"/>
        <end position="281"/>
    </location>
</feature>
<name>A0AAW1Z2N5_CULAL</name>
<dbReference type="Pfam" id="PF00084">
    <property type="entry name" value="Sushi"/>
    <property type="match status" value="11"/>
</dbReference>
<keyword evidence="2 6" id="KW-0732">Signal</keyword>
<feature type="disulfide bond" evidence="5">
    <location>
        <begin position="691"/>
        <end position="718"/>
    </location>
</feature>
<dbReference type="InterPro" id="IPR051277">
    <property type="entry name" value="SEZ6_CSMD_C4BPB_Regulators"/>
</dbReference>
<feature type="domain" description="Sushi" evidence="7">
    <location>
        <begin position="359"/>
        <end position="416"/>
    </location>
</feature>
<evidence type="ECO:0000256" key="1">
    <source>
        <dbReference type="ARBA" id="ARBA00022659"/>
    </source>
</evidence>
<proteinExistence type="predicted"/>
<dbReference type="Proteomes" id="UP001479290">
    <property type="component" value="Unassembled WGS sequence"/>
</dbReference>
<keyword evidence="9" id="KW-1185">Reference proteome</keyword>
<dbReference type="PANTHER" id="PTHR45656">
    <property type="entry name" value="PROTEIN CBR-CLEC-78"/>
    <property type="match status" value="1"/>
</dbReference>
<keyword evidence="1 5" id="KW-0768">Sushi</keyword>
<dbReference type="InterPro" id="IPR000436">
    <property type="entry name" value="Sushi_SCR_CCP_dom"/>
</dbReference>
<feature type="domain" description="Sushi" evidence="7">
    <location>
        <begin position="417"/>
        <end position="474"/>
    </location>
</feature>
<dbReference type="Gene3D" id="2.10.70.10">
    <property type="entry name" value="Complement Module, domain 1"/>
    <property type="match status" value="11"/>
</dbReference>
<dbReference type="FunFam" id="2.10.70.10:FF:000014">
    <property type="entry name" value="Membrane cofactor protein"/>
    <property type="match status" value="1"/>
</dbReference>
<dbReference type="AlphaFoldDB" id="A0AAW1Z2N5"/>
<dbReference type="SMART" id="SM00032">
    <property type="entry name" value="CCP"/>
    <property type="match status" value="11"/>
</dbReference>
<feature type="domain" description="Sushi" evidence="7">
    <location>
        <begin position="661"/>
        <end position="720"/>
    </location>
</feature>
<reference evidence="8 9" key="1">
    <citation type="submission" date="2024-05" db="EMBL/GenBank/DDBJ databases">
        <title>A high-quality chromosomal-level genome assembly of Topmouth culter (Culter alburnus).</title>
        <authorList>
            <person name="Zhao H."/>
        </authorList>
    </citation>
    <scope>NUCLEOTIDE SEQUENCE [LARGE SCALE GENOMIC DNA]</scope>
    <source>
        <strain evidence="8">CATC2023</strain>
        <tissue evidence="8">Muscle</tissue>
    </source>
</reference>
<feature type="domain" description="Sushi" evidence="7">
    <location>
        <begin position="92"/>
        <end position="148"/>
    </location>
</feature>
<feature type="domain" description="Sushi" evidence="7">
    <location>
        <begin position="601"/>
        <end position="660"/>
    </location>
</feature>
<evidence type="ECO:0000313" key="9">
    <source>
        <dbReference type="Proteomes" id="UP001479290"/>
    </source>
</evidence>
<dbReference type="PANTHER" id="PTHR45656:SF4">
    <property type="entry name" value="PROTEIN CBR-CLEC-78"/>
    <property type="match status" value="1"/>
</dbReference>
<comment type="caution">
    <text evidence="5">Lacks conserved residue(s) required for the propagation of feature annotation.</text>
</comment>
<feature type="disulfide bond" evidence="5">
    <location>
        <begin position="62"/>
        <end position="89"/>
    </location>
</feature>
<dbReference type="PROSITE" id="PS50923">
    <property type="entry name" value="SUSHI"/>
    <property type="match status" value="11"/>
</dbReference>
<comment type="caution">
    <text evidence="8">The sequence shown here is derived from an EMBL/GenBank/DDBJ whole genome shotgun (WGS) entry which is preliminary data.</text>
</comment>
<feature type="domain" description="Sushi" evidence="7">
    <location>
        <begin position="481"/>
        <end position="543"/>
    </location>
</feature>
<evidence type="ECO:0000256" key="3">
    <source>
        <dbReference type="ARBA" id="ARBA00022737"/>
    </source>
</evidence>
<sequence length="726" mass="80593">MQMSVNMAIVWGNVLILVFVHFVVSQRHDQCGEPTKYLDKQLDNKYLHKSVFNDGEKVAYKCSLGYSQSDGSRISRCMKGRWTLLDMICQKKKCNALGDIENGQYSQEGRSFGDKAIAMCNKGYVLRGERVRMCVEYGWNGTDPICEVSKFICLAPDVANRWIKPEERTQYTVQDTVTITCSEGFDLIGSSVVTCGPDGQWLNLPECRPKVQFSRVLVQRPILKTCPTPELGKSGTVRELKSVYVPGDPLSITCNEGFIGSGDFMCDTSEKWIPNEPKCQMINCSAPTVANGRIRGSTVLYKYKDIVDVRCSEGFDLIGPPQVTCGPDGQWQGLPECRPKRISATVQFSRVLVQRPILKTCPTPELGKSGTVKDLKSVYVPGDPLSVTCNEGFIGSGDFMCDTSEKWIPNEPKCQMINCSAPTVANGRIRGSTVLYKYKDIVDVRCSEGFDLIGPPQVTCGPDGQWQGLPECRPKRISATGKCGPAPSHPNFELRDWSPTLKEYPSGSRIRYKCGIGHRRARGSDSIRCQGGQWTKLKLHCERKKCGSAGEISYGRFEYTGVSFGHTAKAICQEGYELVGPQMRTCRDGGWDGRNPTCEPVHCPPPPEVKGAEMSDPVYEHVPFGHAVSYHCRTGAMIGARDIYCTQEGTWNAPPPECKDITCPHPHVPRGSRMRGLRSVYKFGNTVTIACDPGLILIGRSFITCGPDGEWKPKLPECKHWDKRFN</sequence>
<protein>
    <recommendedName>
        <fullName evidence="7">Sushi domain-containing protein</fullName>
    </recommendedName>
</protein>
<keyword evidence="3" id="KW-0677">Repeat</keyword>
<dbReference type="EMBL" id="JAWDJR010000022">
    <property type="protein sequence ID" value="KAK9954664.1"/>
    <property type="molecule type" value="Genomic_DNA"/>
</dbReference>
<dbReference type="CDD" id="cd00033">
    <property type="entry name" value="CCP"/>
    <property type="match status" value="9"/>
</dbReference>
<dbReference type="InterPro" id="IPR035976">
    <property type="entry name" value="Sushi/SCR/CCP_sf"/>
</dbReference>
<feature type="domain" description="Sushi" evidence="7">
    <location>
        <begin position="282"/>
        <end position="339"/>
    </location>
</feature>
<evidence type="ECO:0000259" key="7">
    <source>
        <dbReference type="PROSITE" id="PS50923"/>
    </source>
</evidence>
<evidence type="ECO:0000256" key="5">
    <source>
        <dbReference type="PROSITE-ProRule" id="PRU00302"/>
    </source>
</evidence>
<evidence type="ECO:0000256" key="2">
    <source>
        <dbReference type="ARBA" id="ARBA00022729"/>
    </source>
</evidence>
<gene>
    <name evidence="8" type="ORF">ABG768_016714</name>
</gene>
<feature type="domain" description="Sushi" evidence="7">
    <location>
        <begin position="29"/>
        <end position="91"/>
    </location>
</feature>
<feature type="domain" description="Sushi" evidence="7">
    <location>
        <begin position="544"/>
        <end position="600"/>
    </location>
</feature>
<evidence type="ECO:0000256" key="4">
    <source>
        <dbReference type="ARBA" id="ARBA00023157"/>
    </source>
</evidence>
<keyword evidence="4 5" id="KW-1015">Disulfide bond</keyword>
<feature type="domain" description="Sushi" evidence="7">
    <location>
        <begin position="151"/>
        <end position="209"/>
    </location>
</feature>
<feature type="chain" id="PRO_5043497874" description="Sushi domain-containing protein" evidence="6">
    <location>
        <begin position="26"/>
        <end position="726"/>
    </location>
</feature>
<dbReference type="SUPFAM" id="SSF57535">
    <property type="entry name" value="Complement control module/SCR domain"/>
    <property type="match status" value="11"/>
</dbReference>
<feature type="disulfide bond" evidence="5">
    <location>
        <begin position="514"/>
        <end position="541"/>
    </location>
</feature>
<evidence type="ECO:0000256" key="6">
    <source>
        <dbReference type="SAM" id="SignalP"/>
    </source>
</evidence>
<evidence type="ECO:0000313" key="8">
    <source>
        <dbReference type="EMBL" id="KAK9954664.1"/>
    </source>
</evidence>
<organism evidence="8 9">
    <name type="scientific">Culter alburnus</name>
    <name type="common">Topmouth culter</name>
    <dbReference type="NCBI Taxonomy" id="194366"/>
    <lineage>
        <taxon>Eukaryota</taxon>
        <taxon>Metazoa</taxon>
        <taxon>Chordata</taxon>
        <taxon>Craniata</taxon>
        <taxon>Vertebrata</taxon>
        <taxon>Euteleostomi</taxon>
        <taxon>Actinopterygii</taxon>
        <taxon>Neopterygii</taxon>
        <taxon>Teleostei</taxon>
        <taxon>Ostariophysi</taxon>
        <taxon>Cypriniformes</taxon>
        <taxon>Xenocyprididae</taxon>
        <taxon>Xenocypridinae</taxon>
        <taxon>Culter</taxon>
    </lineage>
</organism>
<feature type="signal peptide" evidence="6">
    <location>
        <begin position="1"/>
        <end position="25"/>
    </location>
</feature>